<reference evidence="4" key="2">
    <citation type="submission" date="2011-02" db="EMBL/GenBank/DDBJ databases">
        <title>The complete genome of Syntrophobotulus glycolicus DSM 8271.</title>
        <authorList>
            <person name="Lucas S."/>
            <person name="Copeland A."/>
            <person name="Lapidus A."/>
            <person name="Bruce D."/>
            <person name="Goodwin L."/>
            <person name="Pitluck S."/>
            <person name="Kyrpides N."/>
            <person name="Mavromatis K."/>
            <person name="Pagani I."/>
            <person name="Ivanova N."/>
            <person name="Mikhailova N."/>
            <person name="Chertkov O."/>
            <person name="Held B."/>
            <person name="Detter J.C."/>
            <person name="Tapia R."/>
            <person name="Han C."/>
            <person name="Land M."/>
            <person name="Hauser L."/>
            <person name="Markowitz V."/>
            <person name="Cheng J.-F."/>
            <person name="Hugenholtz P."/>
            <person name="Woyke T."/>
            <person name="Wu D."/>
            <person name="Spring S."/>
            <person name="Schroeder M."/>
            <person name="Brambilla E."/>
            <person name="Klenk H.-P."/>
            <person name="Eisen J.A."/>
        </authorList>
    </citation>
    <scope>NUCLEOTIDE SEQUENCE [LARGE SCALE GENOMIC DNA]</scope>
    <source>
        <strain evidence="4">DSM 8271 / FlGlyR</strain>
    </source>
</reference>
<evidence type="ECO:0000313" key="3">
    <source>
        <dbReference type="EMBL" id="ADY55145.1"/>
    </source>
</evidence>
<dbReference type="PANTHER" id="PTHR24412:SF441">
    <property type="entry name" value="KELCH-LIKE PROTEIN 28"/>
    <property type="match status" value="1"/>
</dbReference>
<dbReference type="SUPFAM" id="SSF117281">
    <property type="entry name" value="Kelch motif"/>
    <property type="match status" value="1"/>
</dbReference>
<gene>
    <name evidence="3" type="ordered locus">Sgly_0788</name>
</gene>
<name>F0T181_SYNGF</name>
<protein>
    <submittedName>
        <fullName evidence="3">Uncharacterized protein</fullName>
    </submittedName>
</protein>
<keyword evidence="2" id="KW-0677">Repeat</keyword>
<dbReference type="eggNOG" id="COG5301">
    <property type="taxonomic scope" value="Bacteria"/>
</dbReference>
<dbReference type="PANTHER" id="PTHR24412">
    <property type="entry name" value="KELCH PROTEIN"/>
    <property type="match status" value="1"/>
</dbReference>
<dbReference type="STRING" id="645991.Sgly_0788"/>
<sequence length="512" mass="51373">MADYTLNYNLKKPAGNENFDVADQNGNMGLIDIALKENADDIASVADELAAHKADEATLLADYIRQPGYGITSGANTYTITLSPAPISLDDGMCIAVKIGTTNTGAATLNPNSLGAISLVKSDGSAFAAGELVSGRIYTFRHSGTSFILQGEGSGLTQVDYVGFSGFLKKCEKVSNPTALSAERRDLAATTVGGYALFGGGGTGTVVDAYDASLTRSTPIALSAARHSLAATTVGGYALFGGGGDSSAVVDAYDASLTRSTPIALSAARGDLAATTVGGYALFGGGYGSAVVDAYDASLTRSTPIALSAARRDLAATTVGGYALFGGGYGSAVVDAYDASLTRSTPIALSAARGDLAATTVGGYALFGGGGTGAVVDAYDASLTRSTLTELSAARARLAAITVGGYALFGGGSSSAVVDAYDASLTRSTPTELSAARYGLAATTVGGYALFGGGYIGSASNIVDAYLSVMDIPVTIGSKYNFGSGEQTAATTIITAPAPITGYIKYKKGTIN</sequence>
<evidence type="ECO:0000256" key="2">
    <source>
        <dbReference type="ARBA" id="ARBA00022737"/>
    </source>
</evidence>
<proteinExistence type="predicted"/>
<dbReference type="KEGG" id="sgy:Sgly_0788"/>
<accession>F0T181</accession>
<dbReference type="Gene3D" id="2.120.10.80">
    <property type="entry name" value="Kelch-type beta propeller"/>
    <property type="match status" value="2"/>
</dbReference>
<dbReference type="AlphaFoldDB" id="F0T181"/>
<keyword evidence="4" id="KW-1185">Reference proteome</keyword>
<evidence type="ECO:0000256" key="1">
    <source>
        <dbReference type="ARBA" id="ARBA00022441"/>
    </source>
</evidence>
<organism evidence="3 4">
    <name type="scientific">Syntrophobotulus glycolicus (strain DSM 8271 / FlGlyR)</name>
    <dbReference type="NCBI Taxonomy" id="645991"/>
    <lineage>
        <taxon>Bacteria</taxon>
        <taxon>Bacillati</taxon>
        <taxon>Bacillota</taxon>
        <taxon>Clostridia</taxon>
        <taxon>Eubacteriales</taxon>
        <taxon>Desulfitobacteriaceae</taxon>
        <taxon>Syntrophobotulus</taxon>
    </lineage>
</organism>
<reference evidence="3 4" key="1">
    <citation type="journal article" date="2011" name="Stand. Genomic Sci.">
        <title>Complete genome sequence of Syntrophobotulus glycolicus type strain (FlGlyR).</title>
        <authorList>
            <person name="Han C."/>
            <person name="Mwirichia R."/>
            <person name="Chertkov O."/>
            <person name="Held B."/>
            <person name="Lapidus A."/>
            <person name="Nolan M."/>
            <person name="Lucas S."/>
            <person name="Hammon N."/>
            <person name="Deshpande S."/>
            <person name="Cheng J.F."/>
            <person name="Tapia R."/>
            <person name="Goodwin L."/>
            <person name="Pitluck S."/>
            <person name="Huntemann M."/>
            <person name="Liolios K."/>
            <person name="Ivanova N."/>
            <person name="Pagani I."/>
            <person name="Mavromatis K."/>
            <person name="Ovchinikova G."/>
            <person name="Pati A."/>
            <person name="Chen A."/>
            <person name="Palaniappan K."/>
            <person name="Land M."/>
            <person name="Hauser L."/>
            <person name="Brambilla E.M."/>
            <person name="Rohde M."/>
            <person name="Spring S."/>
            <person name="Sikorski J."/>
            <person name="Goker M."/>
            <person name="Woyke T."/>
            <person name="Bristow J."/>
            <person name="Eisen J.A."/>
            <person name="Markowitz V."/>
            <person name="Hugenholtz P."/>
            <person name="Kyrpides N.C."/>
            <person name="Klenk H.P."/>
            <person name="Detter J.C."/>
        </authorList>
    </citation>
    <scope>NUCLEOTIDE SEQUENCE [LARGE SCALE GENOMIC DNA]</scope>
    <source>
        <strain evidence="4">DSM 8271 / FlGlyR</strain>
    </source>
</reference>
<dbReference type="HOGENOM" id="CLU_040806_0_0_9"/>
<keyword evidence="1" id="KW-0880">Kelch repeat</keyword>
<dbReference type="Proteomes" id="UP000007488">
    <property type="component" value="Chromosome"/>
</dbReference>
<evidence type="ECO:0000313" key="4">
    <source>
        <dbReference type="Proteomes" id="UP000007488"/>
    </source>
</evidence>
<dbReference type="InterPro" id="IPR015915">
    <property type="entry name" value="Kelch-typ_b-propeller"/>
</dbReference>
<dbReference type="EMBL" id="CP002547">
    <property type="protein sequence ID" value="ADY55145.1"/>
    <property type="molecule type" value="Genomic_DNA"/>
</dbReference>